<feature type="transmembrane region" description="Helical" evidence="6">
    <location>
        <begin position="476"/>
        <end position="498"/>
    </location>
</feature>
<protein>
    <recommendedName>
        <fullName evidence="6">Choline transporter-like protein</fullName>
    </recommendedName>
</protein>
<evidence type="ECO:0000313" key="8">
    <source>
        <dbReference type="Proteomes" id="UP001168821"/>
    </source>
</evidence>
<proteinExistence type="inferred from homology"/>
<accession>A0AA38IRQ9</accession>
<dbReference type="Pfam" id="PF04515">
    <property type="entry name" value="Choline_transpo"/>
    <property type="match status" value="1"/>
</dbReference>
<dbReference type="GO" id="GO:0022857">
    <property type="term" value="F:transmembrane transporter activity"/>
    <property type="evidence" value="ECO:0007669"/>
    <property type="project" value="UniProtKB-UniRule"/>
</dbReference>
<dbReference type="Proteomes" id="UP001168821">
    <property type="component" value="Unassembled WGS sequence"/>
</dbReference>
<keyword evidence="4 6" id="KW-1133">Transmembrane helix</keyword>
<comment type="similarity">
    <text evidence="2 6">Belongs to the CTL (choline transporter-like) family.</text>
</comment>
<keyword evidence="8" id="KW-1185">Reference proteome</keyword>
<dbReference type="AlphaFoldDB" id="A0AA38IRQ9"/>
<sequence>MPLPDFKKIPPVTIYEFKNVDETEPLHIPELAPNRKITDTGFLRFFLVSVIFAICFVSVTSSIGTDYNRFLHGHDKCGDTCGIDNTPRANINCSGKDLAGKPIMKYRFTGKKNGSKWIMKNFMVPDECVEGCDRPNRLLFHRCIPVEDLPRHRKANQIITFVEFVHDFERSIIVLILPMCLTALLLAICLLFCLYFNAHHTVFGILSVSVLGLFGFTTYVWYWFVKDSDKKQLLYVGIIATITIILLCIFICYFYDRYGLVMTMFTEATEAIFRTPYLTVVPVVTLLVLYLTATAAVFLGFLISSNQYIRKVEKFPTVHEYVLTPLAKSALTYLGFTFIWLKGLSNGCQCIVVAGPVSAHYFQNLNEKSDDRYPVLTSCYVLFRYHIGTVAFGSMFITILTVVRVVLQFFQDHFNCTCVRNCVQCCLVCLESVTQYLTKRAYIQTAMHGEPLYKSGVRAARLLWANLMDAVALDTVADFIIVCAILLVILAALGEAVIIHEATDLQLDHYWTVLLIGAAGCGVVVYFFMQVINVAVETIFICFCEDKLMNDGNTKPYFMSERLKTLISAAREATKLREQS</sequence>
<dbReference type="InterPro" id="IPR007603">
    <property type="entry name" value="Choline_transptr-like"/>
</dbReference>
<evidence type="ECO:0000313" key="7">
    <source>
        <dbReference type="EMBL" id="KAJ3660151.1"/>
    </source>
</evidence>
<gene>
    <name evidence="7" type="ORF">Zmor_004620</name>
</gene>
<dbReference type="PANTHER" id="PTHR12385:SF96">
    <property type="entry name" value="CHOLINE TRANSPORTER-LIKE PROTEIN"/>
    <property type="match status" value="1"/>
</dbReference>
<feature type="transmembrane region" description="Helical" evidence="6">
    <location>
        <begin position="322"/>
        <end position="341"/>
    </location>
</feature>
<dbReference type="GO" id="GO:0005886">
    <property type="term" value="C:plasma membrane"/>
    <property type="evidence" value="ECO:0007669"/>
    <property type="project" value="UniProtKB-SubCell"/>
</dbReference>
<evidence type="ECO:0000256" key="5">
    <source>
        <dbReference type="ARBA" id="ARBA00023136"/>
    </source>
</evidence>
<dbReference type="PANTHER" id="PTHR12385">
    <property type="entry name" value="CHOLINE TRANSPORTER-LIKE (SLC FAMILY 44)"/>
    <property type="match status" value="1"/>
</dbReference>
<feature type="transmembrane region" description="Helical" evidence="6">
    <location>
        <begin position="276"/>
        <end position="302"/>
    </location>
</feature>
<reference evidence="7" key="1">
    <citation type="journal article" date="2023" name="G3 (Bethesda)">
        <title>Whole genome assemblies of Zophobas morio and Tenebrio molitor.</title>
        <authorList>
            <person name="Kaur S."/>
            <person name="Stinson S.A."/>
            <person name="diCenzo G.C."/>
        </authorList>
    </citation>
    <scope>NUCLEOTIDE SEQUENCE</scope>
    <source>
        <strain evidence="7">QUZm001</strain>
    </source>
</reference>
<feature type="transmembrane region" description="Helical" evidence="6">
    <location>
        <begin position="510"/>
        <end position="529"/>
    </location>
</feature>
<evidence type="ECO:0000256" key="6">
    <source>
        <dbReference type="RuleBase" id="RU368066"/>
    </source>
</evidence>
<evidence type="ECO:0000256" key="4">
    <source>
        <dbReference type="ARBA" id="ARBA00022989"/>
    </source>
</evidence>
<organism evidence="7 8">
    <name type="scientific">Zophobas morio</name>
    <dbReference type="NCBI Taxonomy" id="2755281"/>
    <lineage>
        <taxon>Eukaryota</taxon>
        <taxon>Metazoa</taxon>
        <taxon>Ecdysozoa</taxon>
        <taxon>Arthropoda</taxon>
        <taxon>Hexapoda</taxon>
        <taxon>Insecta</taxon>
        <taxon>Pterygota</taxon>
        <taxon>Neoptera</taxon>
        <taxon>Endopterygota</taxon>
        <taxon>Coleoptera</taxon>
        <taxon>Polyphaga</taxon>
        <taxon>Cucujiformia</taxon>
        <taxon>Tenebrionidae</taxon>
        <taxon>Zophobas</taxon>
    </lineage>
</organism>
<evidence type="ECO:0000256" key="2">
    <source>
        <dbReference type="ARBA" id="ARBA00007168"/>
    </source>
</evidence>
<evidence type="ECO:0000256" key="3">
    <source>
        <dbReference type="ARBA" id="ARBA00022692"/>
    </source>
</evidence>
<dbReference type="EMBL" id="JALNTZ010000002">
    <property type="protein sequence ID" value="KAJ3660151.1"/>
    <property type="molecule type" value="Genomic_DNA"/>
</dbReference>
<feature type="transmembrane region" description="Helical" evidence="6">
    <location>
        <begin position="202"/>
        <end position="222"/>
    </location>
</feature>
<keyword evidence="3 6" id="KW-0812">Transmembrane</keyword>
<evidence type="ECO:0000256" key="1">
    <source>
        <dbReference type="ARBA" id="ARBA00004141"/>
    </source>
</evidence>
<name>A0AA38IRQ9_9CUCU</name>
<feature type="transmembrane region" description="Helical" evidence="6">
    <location>
        <begin position="42"/>
        <end position="63"/>
    </location>
</feature>
<feature type="transmembrane region" description="Helical" evidence="6">
    <location>
        <begin position="234"/>
        <end position="255"/>
    </location>
</feature>
<comment type="subcellular location">
    <subcellularLocation>
        <location evidence="6">Cell membrane</location>
        <topology evidence="6">Multi-pass membrane protein</topology>
    </subcellularLocation>
    <subcellularLocation>
        <location evidence="1">Membrane</location>
        <topology evidence="1">Multi-pass membrane protein</topology>
    </subcellularLocation>
</comment>
<feature type="transmembrane region" description="Helical" evidence="6">
    <location>
        <begin position="172"/>
        <end position="195"/>
    </location>
</feature>
<feature type="transmembrane region" description="Helical" evidence="6">
    <location>
        <begin position="382"/>
        <end position="407"/>
    </location>
</feature>
<comment type="function">
    <text evidence="6">Choline transporter.</text>
</comment>
<comment type="caution">
    <text evidence="7">The sequence shown here is derived from an EMBL/GenBank/DDBJ whole genome shotgun (WGS) entry which is preliminary data.</text>
</comment>
<keyword evidence="5 6" id="KW-0472">Membrane</keyword>